<dbReference type="EMBL" id="JAGMUV010000026">
    <property type="protein sequence ID" value="KAH7119283.1"/>
    <property type="molecule type" value="Genomic_DNA"/>
</dbReference>
<dbReference type="InterPro" id="IPR022137">
    <property type="entry name" value="Znf_prot_DUF3669"/>
</dbReference>
<evidence type="ECO:0000313" key="3">
    <source>
        <dbReference type="Proteomes" id="UP000738349"/>
    </source>
</evidence>
<gene>
    <name evidence="2" type="ORF">EDB81DRAFT_766879</name>
</gene>
<evidence type="ECO:0000259" key="1">
    <source>
        <dbReference type="Pfam" id="PF12417"/>
    </source>
</evidence>
<dbReference type="Proteomes" id="UP000738349">
    <property type="component" value="Unassembled WGS sequence"/>
</dbReference>
<organism evidence="2 3">
    <name type="scientific">Dactylonectria macrodidyma</name>
    <dbReference type="NCBI Taxonomy" id="307937"/>
    <lineage>
        <taxon>Eukaryota</taxon>
        <taxon>Fungi</taxon>
        <taxon>Dikarya</taxon>
        <taxon>Ascomycota</taxon>
        <taxon>Pezizomycotina</taxon>
        <taxon>Sordariomycetes</taxon>
        <taxon>Hypocreomycetidae</taxon>
        <taxon>Hypocreales</taxon>
        <taxon>Nectriaceae</taxon>
        <taxon>Dactylonectria</taxon>
    </lineage>
</organism>
<protein>
    <recommendedName>
        <fullName evidence="1">DUF3669 domain-containing protein</fullName>
    </recommendedName>
</protein>
<dbReference type="Pfam" id="PF12417">
    <property type="entry name" value="DUF3669"/>
    <property type="match status" value="1"/>
</dbReference>
<feature type="domain" description="DUF3669" evidence="1">
    <location>
        <begin position="200"/>
        <end position="263"/>
    </location>
</feature>
<dbReference type="AlphaFoldDB" id="A0A9P9IEW9"/>
<proteinExistence type="predicted"/>
<sequence length="287" mass="32825">MACFLAFVYWLSKNLSPTPAGPACEVRLLAHTETSGIYLTTAVAPFHTIKVSKYPAVAQREYRIHRAIELAFLTVAEEFGDYGVELDLPGIPKYFAFSQGHKQSPLKGYFTEILPYYESEDEHFLVKIYMGNLKPLSYGSITGFYNRPAYPDYLYFEHIDFQVLSATMGTTLAMLHWRCGVDAAGVKFVFERESRGSTKLWLMDFSNCKMFELASQDAMMQLVDAILDNEPYWPKCINLPGLMNTWITFRTAYLKMSNLLLKDVSSDSRLRLLPLLFMDELERIQGS</sequence>
<accession>A0A9P9IEW9</accession>
<dbReference type="OrthoDB" id="2993351at2759"/>
<dbReference type="PANTHER" id="PTHR40780">
    <property type="entry name" value="DUF3669 DOMAIN-CONTAINING PROTEIN"/>
    <property type="match status" value="1"/>
</dbReference>
<name>A0A9P9IEW9_9HYPO</name>
<comment type="caution">
    <text evidence="2">The sequence shown here is derived from an EMBL/GenBank/DDBJ whole genome shotgun (WGS) entry which is preliminary data.</text>
</comment>
<evidence type="ECO:0000313" key="2">
    <source>
        <dbReference type="EMBL" id="KAH7119283.1"/>
    </source>
</evidence>
<keyword evidence="3" id="KW-1185">Reference proteome</keyword>
<dbReference type="PANTHER" id="PTHR40780:SF2">
    <property type="entry name" value="DUF3669 DOMAIN-CONTAINING PROTEIN"/>
    <property type="match status" value="1"/>
</dbReference>
<reference evidence="2" key="1">
    <citation type="journal article" date="2021" name="Nat. Commun.">
        <title>Genetic determinants of endophytism in the Arabidopsis root mycobiome.</title>
        <authorList>
            <person name="Mesny F."/>
            <person name="Miyauchi S."/>
            <person name="Thiergart T."/>
            <person name="Pickel B."/>
            <person name="Atanasova L."/>
            <person name="Karlsson M."/>
            <person name="Huettel B."/>
            <person name="Barry K.W."/>
            <person name="Haridas S."/>
            <person name="Chen C."/>
            <person name="Bauer D."/>
            <person name="Andreopoulos W."/>
            <person name="Pangilinan J."/>
            <person name="LaButti K."/>
            <person name="Riley R."/>
            <person name="Lipzen A."/>
            <person name="Clum A."/>
            <person name="Drula E."/>
            <person name="Henrissat B."/>
            <person name="Kohler A."/>
            <person name="Grigoriev I.V."/>
            <person name="Martin F.M."/>
            <person name="Hacquard S."/>
        </authorList>
    </citation>
    <scope>NUCLEOTIDE SEQUENCE</scope>
    <source>
        <strain evidence="2">MPI-CAGE-AT-0147</strain>
    </source>
</reference>